<keyword evidence="4" id="KW-1185">Reference proteome</keyword>
<evidence type="ECO:0000256" key="1">
    <source>
        <dbReference type="SAM" id="MobiDB-lite"/>
    </source>
</evidence>
<dbReference type="Proteomes" id="UP000005087">
    <property type="component" value="Plasmid pSACGL01"/>
</dbReference>
<feature type="transmembrane region" description="Helical" evidence="2">
    <location>
        <begin position="100"/>
        <end position="119"/>
    </location>
</feature>
<proteinExistence type="predicted"/>
<accession>I1D8G5</accession>
<evidence type="ECO:0000313" key="4">
    <source>
        <dbReference type="Proteomes" id="UP000005087"/>
    </source>
</evidence>
<geneLocation type="plasmid" evidence="3 4">
    <name>pSACGL01</name>
</geneLocation>
<evidence type="ECO:0000256" key="2">
    <source>
        <dbReference type="SAM" id="Phobius"/>
    </source>
</evidence>
<feature type="transmembrane region" description="Helical" evidence="2">
    <location>
        <begin position="125"/>
        <end position="150"/>
    </location>
</feature>
<protein>
    <submittedName>
        <fullName evidence="3">Uncharacterized protein</fullName>
    </submittedName>
</protein>
<keyword evidence="3" id="KW-0614">Plasmid</keyword>
<organism evidence="3 4">
    <name type="scientific">Saccharomonospora glauca K62</name>
    <dbReference type="NCBI Taxonomy" id="928724"/>
    <lineage>
        <taxon>Bacteria</taxon>
        <taxon>Bacillati</taxon>
        <taxon>Actinomycetota</taxon>
        <taxon>Actinomycetes</taxon>
        <taxon>Pseudonocardiales</taxon>
        <taxon>Pseudonocardiaceae</taxon>
        <taxon>Saccharomonospora</taxon>
    </lineage>
</organism>
<reference evidence="3 4" key="1">
    <citation type="submission" date="2011-09" db="EMBL/GenBank/DDBJ databases">
        <authorList>
            <consortium name="US DOE Joint Genome Institute (JGI-PGF)"/>
            <person name="Lucas S."/>
            <person name="Han J."/>
            <person name="Lapidus A."/>
            <person name="Cheng J.-F."/>
            <person name="Goodwin L."/>
            <person name="Pitluck S."/>
            <person name="Peters L."/>
            <person name="Land M.L."/>
            <person name="Hauser L."/>
            <person name="Brambilla E."/>
            <person name="Klenk H.-P."/>
            <person name="Woyke T.J."/>
        </authorList>
    </citation>
    <scope>NUCLEOTIDE SEQUENCE [LARGE SCALE GENOMIC DNA]</scope>
    <source>
        <strain evidence="3 4">K62</strain>
        <plasmid evidence="3 4">pSACGL01</plasmid>
    </source>
</reference>
<keyword evidence="2" id="KW-0812">Transmembrane</keyword>
<reference evidence="4" key="2">
    <citation type="submission" date="2012-01" db="EMBL/GenBank/DDBJ databases">
        <title>Noncontiguous Finished sequence of chromosome of Saccharomonospora glauca K62.</title>
        <authorList>
            <consortium name="US DOE Joint Genome Institute"/>
            <person name="Lucas S."/>
            <person name="Han J."/>
            <person name="Lapidus A."/>
            <person name="Cheng J.-F."/>
            <person name="Goodwin L."/>
            <person name="Pitluck S."/>
            <person name="Peters L."/>
            <person name="Mikhailova N."/>
            <person name="Held B."/>
            <person name="Detter J.C."/>
            <person name="Han C."/>
            <person name="Tapia R."/>
            <person name="Land M."/>
            <person name="Hauser L."/>
            <person name="Kyrpides N."/>
            <person name="Ivanova N."/>
            <person name="Pagani I."/>
            <person name="Brambilla E.-M."/>
            <person name="Klenk H.-P."/>
            <person name="Woyke T."/>
        </authorList>
    </citation>
    <scope>NUCLEOTIDE SEQUENCE [LARGE SCALE GENOMIC DNA]</scope>
    <source>
        <strain evidence="4">K62</strain>
        <plasmid evidence="4">pSACGL01</plasmid>
    </source>
</reference>
<feature type="region of interest" description="Disordered" evidence="1">
    <location>
        <begin position="1"/>
        <end position="55"/>
    </location>
</feature>
<keyword evidence="2" id="KW-0472">Membrane</keyword>
<keyword evidence="2" id="KW-1133">Transmembrane helix</keyword>
<dbReference type="HOGENOM" id="CLU_1634180_0_0_11"/>
<dbReference type="EMBL" id="CM001485">
    <property type="protein sequence ID" value="EIF01240.1"/>
    <property type="molecule type" value="Genomic_DNA"/>
</dbReference>
<dbReference type="AlphaFoldDB" id="I1D8G5"/>
<dbReference type="OrthoDB" id="3694640at2"/>
<gene>
    <name evidence="3" type="ORF">SacglDRAFT_00026</name>
</gene>
<name>I1D8G5_9PSEU</name>
<dbReference type="RefSeq" id="WP_005467158.1">
    <property type="nucleotide sequence ID" value="NZ_CM001485.1"/>
</dbReference>
<evidence type="ECO:0000313" key="3">
    <source>
        <dbReference type="EMBL" id="EIF01240.1"/>
    </source>
</evidence>
<sequence>MSALPKRLTDKLAGKATRTEGQAKPTHLRPVPDDGTVPGATEPGPAVRPAPPSLLERAKAEFTPPDIWSVDRPALSKIVKYGRYGQQVPDEGMARTAAKAWSWFAALNAAVAYAWQWVTERPSRTTIAVVLVVLSTLVPAARAVLTVLLWPAHAAIELITDH</sequence>